<accession>A0A3R9GXC7</accession>
<evidence type="ECO:0000313" key="3">
    <source>
        <dbReference type="EMBL" id="QKQ44747.1"/>
    </source>
</evidence>
<dbReference type="RefSeq" id="WP_002896807.1">
    <property type="nucleotide sequence ID" value="NZ_CP054570.1"/>
</dbReference>
<feature type="transmembrane region" description="Helical" evidence="2">
    <location>
        <begin position="90"/>
        <end position="107"/>
    </location>
</feature>
<name>A0A3R9GXC7_STRSA</name>
<protein>
    <submittedName>
        <fullName evidence="3">Uncharacterized protein</fullName>
    </submittedName>
</protein>
<dbReference type="Proteomes" id="UP000509459">
    <property type="component" value="Chromosome"/>
</dbReference>
<keyword evidence="2" id="KW-1133">Transmembrane helix</keyword>
<sequence>MVKYRLVRPDVKKAERHEEREAESSHSTKRRIRGPISLYKDTVESYRAKKESVSNYYQNMVDEQKTYYDHGDDWQIQEQYKRDREFIKKLLKYGLVVAVLVVLYWLLRTFF</sequence>
<evidence type="ECO:0000256" key="1">
    <source>
        <dbReference type="SAM" id="MobiDB-lite"/>
    </source>
</evidence>
<feature type="region of interest" description="Disordered" evidence="1">
    <location>
        <begin position="1"/>
        <end position="32"/>
    </location>
</feature>
<keyword evidence="2" id="KW-0812">Transmembrane</keyword>
<evidence type="ECO:0000256" key="2">
    <source>
        <dbReference type="SAM" id="Phobius"/>
    </source>
</evidence>
<organism evidence="3 4">
    <name type="scientific">Streptococcus sanguinis</name>
    <dbReference type="NCBI Taxonomy" id="1305"/>
    <lineage>
        <taxon>Bacteria</taxon>
        <taxon>Bacillati</taxon>
        <taxon>Bacillota</taxon>
        <taxon>Bacilli</taxon>
        <taxon>Lactobacillales</taxon>
        <taxon>Streptococcaceae</taxon>
        <taxon>Streptococcus</taxon>
    </lineage>
</organism>
<gene>
    <name evidence="3" type="ORF">FOC72_09300</name>
</gene>
<feature type="compositionally biased region" description="Basic and acidic residues" evidence="1">
    <location>
        <begin position="7"/>
        <end position="26"/>
    </location>
</feature>
<evidence type="ECO:0000313" key="4">
    <source>
        <dbReference type="Proteomes" id="UP000509459"/>
    </source>
</evidence>
<proteinExistence type="predicted"/>
<dbReference type="EMBL" id="CP054570">
    <property type="protein sequence ID" value="QKQ44747.1"/>
    <property type="molecule type" value="Genomic_DNA"/>
</dbReference>
<reference evidence="3 4" key="1">
    <citation type="submission" date="2020-05" db="EMBL/GenBank/DDBJ databases">
        <title>FDA dAtabase for Regulatory Grade micrObial Sequences (FDA-ARGOS): Supporting development and validation of Infectious Disease Dx tests.</title>
        <authorList>
            <person name="Bojja K."/>
            <person name="Kessler A."/>
            <person name="Tallon L."/>
            <person name="Sadzewicz L."/>
            <person name="Zhao X."/>
            <person name="Vavikolanu K."/>
            <person name="Mehta A."/>
            <person name="Aluvathingal J."/>
            <person name="Nadendla S."/>
            <person name="Myers T."/>
            <person name="Yan Y."/>
            <person name="Sichtig H."/>
        </authorList>
    </citation>
    <scope>NUCLEOTIDE SEQUENCE [LARGE SCALE GENOMIC DNA]</scope>
    <source>
        <strain evidence="3 4">FDAARGOS_770</strain>
    </source>
</reference>
<dbReference type="AlphaFoldDB" id="A0A3R9GXC7"/>
<keyword evidence="2" id="KW-0472">Membrane</keyword>